<dbReference type="InterPro" id="IPR027417">
    <property type="entry name" value="P-loop_NTPase"/>
</dbReference>
<dbReference type="PROSITE" id="PS00618">
    <property type="entry name" value="RECF_2"/>
    <property type="match status" value="1"/>
</dbReference>
<keyword evidence="8 9" id="KW-0238">DNA-binding</keyword>
<keyword evidence="9 10" id="KW-0234">DNA repair</keyword>
<dbReference type="PANTHER" id="PTHR32182:SF0">
    <property type="entry name" value="DNA REPLICATION AND REPAIR PROTEIN RECF"/>
    <property type="match status" value="1"/>
</dbReference>
<dbReference type="SUPFAM" id="SSF52540">
    <property type="entry name" value="P-loop containing nucleoside triphosphate hydrolases"/>
    <property type="match status" value="1"/>
</dbReference>
<dbReference type="InterPro" id="IPR018078">
    <property type="entry name" value="DNA-binding_RecF_CS"/>
</dbReference>
<dbReference type="Pfam" id="PF02463">
    <property type="entry name" value="SMC_N"/>
    <property type="match status" value="1"/>
</dbReference>
<dbReference type="Gene3D" id="3.40.50.300">
    <property type="entry name" value="P-loop containing nucleotide triphosphate hydrolases"/>
    <property type="match status" value="1"/>
</dbReference>
<dbReference type="GO" id="GO:0006302">
    <property type="term" value="P:double-strand break repair"/>
    <property type="evidence" value="ECO:0007669"/>
    <property type="project" value="TreeGrafter"/>
</dbReference>
<dbReference type="InterPro" id="IPR042174">
    <property type="entry name" value="RecF_2"/>
</dbReference>
<dbReference type="GO" id="GO:0005737">
    <property type="term" value="C:cytoplasm"/>
    <property type="evidence" value="ECO:0007669"/>
    <property type="project" value="UniProtKB-SubCell"/>
</dbReference>
<organism evidence="12 13">
    <name type="scientific">Spiribacter salinus</name>
    <dbReference type="NCBI Taxonomy" id="1335746"/>
    <lineage>
        <taxon>Bacteria</taxon>
        <taxon>Pseudomonadati</taxon>
        <taxon>Pseudomonadota</taxon>
        <taxon>Gammaproteobacteria</taxon>
        <taxon>Chromatiales</taxon>
        <taxon>Ectothiorhodospiraceae</taxon>
        <taxon>Spiribacter</taxon>
    </lineage>
</organism>
<dbReference type="EMBL" id="VIFK01000141">
    <property type="protein sequence ID" value="TQE98748.1"/>
    <property type="molecule type" value="Genomic_DNA"/>
</dbReference>
<comment type="function">
    <text evidence="9 10">The RecF protein is involved in DNA metabolism; it is required for DNA replication and normal SOS inducibility. RecF binds preferentially to single-stranded, linear DNA. It also seems to bind ATP.</text>
</comment>
<sequence length="365" mass="40697">MADGRSAQGLVEFEVQGFRHLAPTTLAFSTDFNVIHGRNAAGKTSLLEAIYFLARSRSFITPRSGRMVASDDHRVVVHGRILAQGRTHRLGVQYQKGQTRVRLDGRDVQALSESAWLLPIQVLNTEAQRLLTDGPVSRRAFVNWGVFHVEHGYRERWRRYQRALKQRNVALRRGDPHLAAAWEPEMAEAGDVVDGQRRAFLNQLMPAAMEMATAWLPDAQLAWRFRSGWPKEESLRDALARGRGNELAQGFGVYGPHRGDLRLLAGGEDAAARLSRGQQKLLVAALRIALVEHWAAQGQERPVVLVDDLPAELDESHRTALVSRLGQSAAQLFLTTIEPSQIPGAKDAQWFHVEQGQVRATTDHG</sequence>
<feature type="binding site" evidence="9">
    <location>
        <begin position="37"/>
        <end position="44"/>
    </location>
    <ligand>
        <name>ATP</name>
        <dbReference type="ChEBI" id="CHEBI:30616"/>
    </ligand>
</feature>
<keyword evidence="6 9" id="KW-0547">Nucleotide-binding</keyword>
<dbReference type="STRING" id="1260251.SPISAL_00015"/>
<dbReference type="Proteomes" id="UP000315400">
    <property type="component" value="Unassembled WGS sequence"/>
</dbReference>
<evidence type="ECO:0000256" key="7">
    <source>
        <dbReference type="ARBA" id="ARBA00022840"/>
    </source>
</evidence>
<proteinExistence type="inferred from homology"/>
<gene>
    <name evidence="9 12" type="primary">recF</name>
    <name evidence="12" type="ORF">FKY71_12190</name>
</gene>
<keyword evidence="9 10" id="KW-0227">DNA damage</keyword>
<evidence type="ECO:0000313" key="13">
    <source>
        <dbReference type="Proteomes" id="UP000315400"/>
    </source>
</evidence>
<reference evidence="12 13" key="1">
    <citation type="submission" date="2019-06" db="EMBL/GenBank/DDBJ databases">
        <title>Metagenome assembled Genome of Spiribacter salinus SL48-SHIP from the microbial mat of Salt Lake 48 (Novosibirsk region, Russia).</title>
        <authorList>
            <person name="Shipova A."/>
            <person name="Rozanov A.S."/>
            <person name="Bryanskaya A.V."/>
            <person name="Peltek S.E."/>
        </authorList>
    </citation>
    <scope>NUCLEOTIDE SEQUENCE [LARGE SCALE GENOMIC DNA]</scope>
    <source>
        <strain evidence="12">SL48-SHIP-2</strain>
    </source>
</reference>
<name>A0A540VPV2_9GAMM</name>
<evidence type="ECO:0000256" key="3">
    <source>
        <dbReference type="ARBA" id="ARBA00020170"/>
    </source>
</evidence>
<evidence type="ECO:0000256" key="10">
    <source>
        <dbReference type="RuleBase" id="RU000578"/>
    </source>
</evidence>
<dbReference type="PANTHER" id="PTHR32182">
    <property type="entry name" value="DNA REPLICATION AND REPAIR PROTEIN RECF"/>
    <property type="match status" value="1"/>
</dbReference>
<comment type="caution">
    <text evidence="12">The sequence shown here is derived from an EMBL/GenBank/DDBJ whole genome shotgun (WGS) entry which is preliminary data.</text>
</comment>
<evidence type="ECO:0000256" key="6">
    <source>
        <dbReference type="ARBA" id="ARBA00022741"/>
    </source>
</evidence>
<dbReference type="GO" id="GO:0000731">
    <property type="term" value="P:DNA synthesis involved in DNA repair"/>
    <property type="evidence" value="ECO:0007669"/>
    <property type="project" value="TreeGrafter"/>
</dbReference>
<evidence type="ECO:0000256" key="9">
    <source>
        <dbReference type="HAMAP-Rule" id="MF_00365"/>
    </source>
</evidence>
<keyword evidence="5 9" id="KW-0235">DNA replication</keyword>
<evidence type="ECO:0000256" key="2">
    <source>
        <dbReference type="ARBA" id="ARBA00008016"/>
    </source>
</evidence>
<dbReference type="GO" id="GO:0003697">
    <property type="term" value="F:single-stranded DNA binding"/>
    <property type="evidence" value="ECO:0007669"/>
    <property type="project" value="UniProtKB-UniRule"/>
</dbReference>
<dbReference type="HAMAP" id="MF_00365">
    <property type="entry name" value="RecF"/>
    <property type="match status" value="1"/>
</dbReference>
<keyword evidence="9 10" id="KW-0742">SOS response</keyword>
<evidence type="ECO:0000256" key="4">
    <source>
        <dbReference type="ARBA" id="ARBA00022490"/>
    </source>
</evidence>
<evidence type="ECO:0000259" key="11">
    <source>
        <dbReference type="Pfam" id="PF02463"/>
    </source>
</evidence>
<evidence type="ECO:0000256" key="8">
    <source>
        <dbReference type="ARBA" id="ARBA00023125"/>
    </source>
</evidence>
<accession>A0A540VPV2</accession>
<comment type="similarity">
    <text evidence="2 9 10">Belongs to the RecF family.</text>
</comment>
<dbReference type="Gene3D" id="1.20.1050.90">
    <property type="entry name" value="RecF/RecN/SMC, N-terminal domain"/>
    <property type="match status" value="1"/>
</dbReference>
<dbReference type="GO" id="GO:0005524">
    <property type="term" value="F:ATP binding"/>
    <property type="evidence" value="ECO:0007669"/>
    <property type="project" value="UniProtKB-UniRule"/>
</dbReference>
<dbReference type="InterPro" id="IPR003395">
    <property type="entry name" value="RecF/RecN/SMC_N"/>
</dbReference>
<evidence type="ECO:0000313" key="12">
    <source>
        <dbReference type="EMBL" id="TQE98748.1"/>
    </source>
</evidence>
<dbReference type="GO" id="GO:0006260">
    <property type="term" value="P:DNA replication"/>
    <property type="evidence" value="ECO:0007669"/>
    <property type="project" value="UniProtKB-UniRule"/>
</dbReference>
<feature type="domain" description="RecF/RecN/SMC N-terminal" evidence="11">
    <location>
        <begin position="11"/>
        <end position="346"/>
    </location>
</feature>
<comment type="subcellular location">
    <subcellularLocation>
        <location evidence="1 9 10">Cytoplasm</location>
    </subcellularLocation>
</comment>
<keyword evidence="4 9" id="KW-0963">Cytoplasm</keyword>
<evidence type="ECO:0000256" key="5">
    <source>
        <dbReference type="ARBA" id="ARBA00022705"/>
    </source>
</evidence>
<protein>
    <recommendedName>
        <fullName evidence="3 9">DNA replication and repair protein RecF</fullName>
    </recommendedName>
</protein>
<dbReference type="InterPro" id="IPR001238">
    <property type="entry name" value="DNA-binding_RecF"/>
</dbReference>
<dbReference type="NCBIfam" id="TIGR00611">
    <property type="entry name" value="recf"/>
    <property type="match status" value="1"/>
</dbReference>
<dbReference type="AlphaFoldDB" id="A0A540VPV2"/>
<dbReference type="PROSITE" id="PS00617">
    <property type="entry name" value="RECF_1"/>
    <property type="match status" value="1"/>
</dbReference>
<evidence type="ECO:0000256" key="1">
    <source>
        <dbReference type="ARBA" id="ARBA00004496"/>
    </source>
</evidence>
<dbReference type="GO" id="GO:0009432">
    <property type="term" value="P:SOS response"/>
    <property type="evidence" value="ECO:0007669"/>
    <property type="project" value="UniProtKB-UniRule"/>
</dbReference>
<keyword evidence="7 9" id="KW-0067">ATP-binding</keyword>